<keyword evidence="2" id="KW-0378">Hydrolase</keyword>
<name>A0A974PKU1_9HYPH</name>
<evidence type="ECO:0000313" key="3">
    <source>
        <dbReference type="Proteomes" id="UP000596427"/>
    </source>
</evidence>
<dbReference type="AlphaFoldDB" id="A0A974PKU1"/>
<feature type="domain" description="AB hydrolase-1" evidence="1">
    <location>
        <begin position="21"/>
        <end position="133"/>
    </location>
</feature>
<dbReference type="GO" id="GO:0016787">
    <property type="term" value="F:hydrolase activity"/>
    <property type="evidence" value="ECO:0007669"/>
    <property type="project" value="UniProtKB-KW"/>
</dbReference>
<dbReference type="Proteomes" id="UP000596427">
    <property type="component" value="Chromosome"/>
</dbReference>
<dbReference type="Gene3D" id="3.40.50.1820">
    <property type="entry name" value="alpha/beta hydrolase"/>
    <property type="match status" value="1"/>
</dbReference>
<dbReference type="InterPro" id="IPR029058">
    <property type="entry name" value="AB_hydrolase_fold"/>
</dbReference>
<reference evidence="2 3" key="1">
    <citation type="submission" date="2020-10" db="EMBL/GenBank/DDBJ databases">
        <title>Degradation of 1,4-Dioxane by Xanthobacter sp. YN2, via a Novel Group-2 Soluble Di-Iron Monooxygenase.</title>
        <authorList>
            <person name="Ma F."/>
            <person name="Wang Y."/>
            <person name="Yang J."/>
            <person name="Guo H."/>
            <person name="Su D."/>
            <person name="Yu L."/>
        </authorList>
    </citation>
    <scope>NUCLEOTIDE SEQUENCE [LARGE SCALE GENOMIC DNA]</scope>
    <source>
        <strain evidence="2 3">YN2</strain>
    </source>
</reference>
<evidence type="ECO:0000259" key="1">
    <source>
        <dbReference type="Pfam" id="PF00561"/>
    </source>
</evidence>
<proteinExistence type="predicted"/>
<dbReference type="EMBL" id="CP063362">
    <property type="protein sequence ID" value="QRG05014.1"/>
    <property type="molecule type" value="Genomic_DNA"/>
</dbReference>
<dbReference type="PANTHER" id="PTHR43798">
    <property type="entry name" value="MONOACYLGLYCEROL LIPASE"/>
    <property type="match status" value="1"/>
</dbReference>
<dbReference type="RefSeq" id="WP_203191880.1">
    <property type="nucleotide sequence ID" value="NZ_CP063362.1"/>
</dbReference>
<evidence type="ECO:0000313" key="2">
    <source>
        <dbReference type="EMBL" id="QRG05014.1"/>
    </source>
</evidence>
<accession>A0A974PKU1</accession>
<dbReference type="Pfam" id="PF00561">
    <property type="entry name" value="Abhydrolase_1"/>
    <property type="match status" value="1"/>
</dbReference>
<organism evidence="2 3">
    <name type="scientific">Xanthobacter dioxanivorans</name>
    <dbReference type="NCBI Taxonomy" id="2528964"/>
    <lineage>
        <taxon>Bacteria</taxon>
        <taxon>Pseudomonadati</taxon>
        <taxon>Pseudomonadota</taxon>
        <taxon>Alphaproteobacteria</taxon>
        <taxon>Hyphomicrobiales</taxon>
        <taxon>Xanthobacteraceae</taxon>
        <taxon>Xanthobacter</taxon>
    </lineage>
</organism>
<gene>
    <name evidence="2" type="ORF">EZH22_17985</name>
</gene>
<dbReference type="PRINTS" id="PR00412">
    <property type="entry name" value="EPOXHYDRLASE"/>
</dbReference>
<protein>
    <submittedName>
        <fullName evidence="2">Alpha/beta fold hydrolase</fullName>
    </submittedName>
</protein>
<sequence>MPALIRDGVRLHFDFAAGSRPPVVLIHGFCCDHTFMAAQFAHLSARGHAVLAPDLRGHGASDKPEQRYSFAEFGDDIAWLCAELGLERPAFVGHSMGGTIAFDLAVRFPRLPRAVALLDSATTLSEAAHAGLAALVPVLAGPEGAAALRRMVEAAFFLPTDDRALCARILDVMGSAPESLRVSGAEALRDYDPTPAHGRLSAPLLYIAANEPTPRSDLARLADLVPHLQVARTVGSGHFCQMEVPAQVNAMLERFLDLALAGE</sequence>
<keyword evidence="3" id="KW-1185">Reference proteome</keyword>
<dbReference type="SUPFAM" id="SSF53474">
    <property type="entry name" value="alpha/beta-Hydrolases"/>
    <property type="match status" value="1"/>
</dbReference>
<dbReference type="InterPro" id="IPR050266">
    <property type="entry name" value="AB_hydrolase_sf"/>
</dbReference>
<dbReference type="InterPro" id="IPR000639">
    <property type="entry name" value="Epox_hydrolase-like"/>
</dbReference>
<dbReference type="InterPro" id="IPR000073">
    <property type="entry name" value="AB_hydrolase_1"/>
</dbReference>
<dbReference type="PRINTS" id="PR00111">
    <property type="entry name" value="ABHYDROLASE"/>
</dbReference>
<dbReference type="KEGG" id="xdi:EZH22_17985"/>